<dbReference type="GO" id="GO:0003824">
    <property type="term" value="F:catalytic activity"/>
    <property type="evidence" value="ECO:0007669"/>
    <property type="project" value="InterPro"/>
</dbReference>
<evidence type="ECO:0000259" key="2">
    <source>
        <dbReference type="Pfam" id="PF02784"/>
    </source>
</evidence>
<dbReference type="PRINTS" id="PR01182">
    <property type="entry name" value="ORNDCRBXLASE"/>
</dbReference>
<dbReference type="InterPro" id="IPR000183">
    <property type="entry name" value="Orn/DAP/Arg_de-COase"/>
</dbReference>
<comment type="caution">
    <text evidence="3">The sequence shown here is derived from an EMBL/GenBank/DDBJ whole genome shotgun (WGS) entry which is preliminary data.</text>
</comment>
<sequence>MVPNRSEFTSLPTCRMIERRRIPSASYYSPFENESWSRCLFAEQPVVIIDDNRDAVQIARHVANKQPDFAPFFVMDMLSVMARVDDWQYHLSRVQPYYAIRCNADPVLSRMLADFARLGFAVSDTQELYTALELASPSRIIMDCPLWTRKAMRVAGECRVGTVVIENEKELMDAISYAPRTRILLAMSIVGCRNNTDSLCTHKGASTEELEELLLTAFELRANVVGISFDLGSATSACTFYKALCEVRSLFSFAFRIGLELNTINLGGGFPASNVGKAPRFVEMCDVINASLDQLFPSSEFPQLNVIATPGRYFATSAFLLCTNVIGKQALEARHITKDDFDDGVGFVYQTNDSVYGSFGCLLMNSQPECTPLDDVSDAPQHFGTILGASLQPGDVAQSLIRCRQLCVGDWLLWRDAGAYTMPLNGEHTTPPVYYFAGSDKWKRIIEVSKVNYDSDVGNSDADAMDTASDGASDVESLDEDDKEDMTECFDRVFLYSQ</sequence>
<organism evidence="3 4">
    <name type="scientific">Parelaphostrongylus tenuis</name>
    <name type="common">Meningeal worm</name>
    <dbReference type="NCBI Taxonomy" id="148309"/>
    <lineage>
        <taxon>Eukaryota</taxon>
        <taxon>Metazoa</taxon>
        <taxon>Ecdysozoa</taxon>
        <taxon>Nematoda</taxon>
        <taxon>Chromadorea</taxon>
        <taxon>Rhabditida</taxon>
        <taxon>Rhabditina</taxon>
        <taxon>Rhabditomorpha</taxon>
        <taxon>Strongyloidea</taxon>
        <taxon>Metastrongylidae</taxon>
        <taxon>Parelaphostrongylus</taxon>
    </lineage>
</organism>
<evidence type="ECO:0000313" key="4">
    <source>
        <dbReference type="Proteomes" id="UP001196413"/>
    </source>
</evidence>
<dbReference type="SUPFAM" id="SSF51419">
    <property type="entry name" value="PLP-binding barrel"/>
    <property type="match status" value="1"/>
</dbReference>
<dbReference type="InterPro" id="IPR009006">
    <property type="entry name" value="Ala_racemase/Decarboxylase_C"/>
</dbReference>
<dbReference type="Gene3D" id="3.20.20.10">
    <property type="entry name" value="Alanine racemase"/>
    <property type="match status" value="1"/>
</dbReference>
<dbReference type="PANTHER" id="PTHR11482:SF56">
    <property type="entry name" value="ANTIZYME INHIBITOR 1"/>
    <property type="match status" value="1"/>
</dbReference>
<name>A0AAD5QF20_PARTN</name>
<keyword evidence="4" id="KW-1185">Reference proteome</keyword>
<dbReference type="GO" id="GO:0006596">
    <property type="term" value="P:polyamine biosynthetic process"/>
    <property type="evidence" value="ECO:0007669"/>
    <property type="project" value="InterPro"/>
</dbReference>
<gene>
    <name evidence="3" type="ORF">KIN20_005287</name>
</gene>
<feature type="domain" description="Orn/DAP/Arg decarboxylase 2 N-terminal" evidence="2">
    <location>
        <begin position="79"/>
        <end position="315"/>
    </location>
</feature>
<dbReference type="InterPro" id="IPR002433">
    <property type="entry name" value="Orn_de-COase"/>
</dbReference>
<dbReference type="SUPFAM" id="SSF50621">
    <property type="entry name" value="Alanine racemase C-terminal domain-like"/>
    <property type="match status" value="1"/>
</dbReference>
<protein>
    <recommendedName>
        <fullName evidence="2">Orn/DAP/Arg decarboxylase 2 N-terminal domain-containing protein</fullName>
    </recommendedName>
</protein>
<dbReference type="InterPro" id="IPR022644">
    <property type="entry name" value="De-COase2_N"/>
</dbReference>
<dbReference type="InterPro" id="IPR029066">
    <property type="entry name" value="PLP-binding_barrel"/>
</dbReference>
<feature type="region of interest" description="Disordered" evidence="1">
    <location>
        <begin position="457"/>
        <end position="484"/>
    </location>
</feature>
<dbReference type="EMBL" id="JAHQIW010000714">
    <property type="protein sequence ID" value="KAJ1349678.1"/>
    <property type="molecule type" value="Genomic_DNA"/>
</dbReference>
<accession>A0AAD5QF20</accession>
<proteinExistence type="predicted"/>
<dbReference type="PRINTS" id="PR01179">
    <property type="entry name" value="ODADCRBXLASE"/>
</dbReference>
<dbReference type="AlphaFoldDB" id="A0AAD5QF20"/>
<dbReference type="PANTHER" id="PTHR11482">
    <property type="entry name" value="ARGININE/DIAMINOPIMELATE/ORNITHINE DECARBOXYLASE"/>
    <property type="match status" value="1"/>
</dbReference>
<reference evidence="3" key="1">
    <citation type="submission" date="2021-06" db="EMBL/GenBank/DDBJ databases">
        <title>Parelaphostrongylus tenuis whole genome reference sequence.</title>
        <authorList>
            <person name="Garwood T.J."/>
            <person name="Larsen P.A."/>
            <person name="Fountain-Jones N.M."/>
            <person name="Garbe J.R."/>
            <person name="Macchietto M.G."/>
            <person name="Kania S.A."/>
            <person name="Gerhold R.W."/>
            <person name="Richards J.E."/>
            <person name="Wolf T.M."/>
        </authorList>
    </citation>
    <scope>NUCLEOTIDE SEQUENCE</scope>
    <source>
        <strain evidence="3">MNPRO001-30</strain>
        <tissue evidence="3">Meninges</tissue>
    </source>
</reference>
<dbReference type="Gene3D" id="2.40.37.10">
    <property type="entry name" value="Lyase, Ornithine Decarboxylase, Chain A, domain 1"/>
    <property type="match status" value="1"/>
</dbReference>
<evidence type="ECO:0000313" key="3">
    <source>
        <dbReference type="EMBL" id="KAJ1349678.1"/>
    </source>
</evidence>
<dbReference type="Proteomes" id="UP001196413">
    <property type="component" value="Unassembled WGS sequence"/>
</dbReference>
<dbReference type="Pfam" id="PF02784">
    <property type="entry name" value="Orn_Arg_deC_N"/>
    <property type="match status" value="1"/>
</dbReference>
<evidence type="ECO:0000256" key="1">
    <source>
        <dbReference type="SAM" id="MobiDB-lite"/>
    </source>
</evidence>